<accession>A0ABN9XQP4</accession>
<dbReference type="PANTHER" id="PTHR24007:SF7">
    <property type="entry name" value="BRCA1-ASSOCIATED PROTEIN"/>
    <property type="match status" value="1"/>
</dbReference>
<name>A0ABN9XQP4_9DINO</name>
<dbReference type="PANTHER" id="PTHR24007">
    <property type="entry name" value="BRCA1-ASSOCIATED PROTEIN"/>
    <property type="match status" value="1"/>
</dbReference>
<proteinExistence type="predicted"/>
<feature type="region of interest" description="Disordered" evidence="1">
    <location>
        <begin position="458"/>
        <end position="480"/>
    </location>
</feature>
<sequence>MDSPSNRDGRRVLYGYTGDGATAVLTTLQATLLIRDLWTRLEHLPGIALGHTMLIQDPGALVIEYSEPDAIATLPDFWDQLILLTSSKGVLITSLSATAWERLLTAQAEAQQQAATMGGDFGDLPGPARCSIHVQIKGDTGTDPSTITEHLIKKLVECIGVAWSAATLGELTRAGQIAPVAGHVGSGSGHACAHDSIVKMLNGLCFAGAAGTRQLGVTLQHDYADRTLGRGREVSASIAAAATRETCRLLRWRLAGRRSNIFDFSYTSTYLLNARAAPYNVHSRDEGISDRADTDGQRRLFFSLLFLSSPNFAMHDAHCDRLAFTAIRNIADTNGRFDVGTLSALSSFLYGRYRESVVSEFNALLASQMTEQRRFFEERQRDIQHAHDKRVEELRERGRDVRAALEASRMRLEDAEGRNASLEGQIAGDAAAEEVARRQVRALEALNRKFSGEQRRFEDELAGKERRKKAEQQRRGQEVEELQGEIRELELFLQMRRRCQASGDAADLQASNMVVLEGEPARGRGGRRGRRR</sequence>
<evidence type="ECO:0000313" key="2">
    <source>
        <dbReference type="EMBL" id="CAK0900649.1"/>
    </source>
</evidence>
<reference evidence="2" key="1">
    <citation type="submission" date="2023-10" db="EMBL/GenBank/DDBJ databases">
        <authorList>
            <person name="Chen Y."/>
            <person name="Shah S."/>
            <person name="Dougan E. K."/>
            <person name="Thang M."/>
            <person name="Chan C."/>
        </authorList>
    </citation>
    <scope>NUCLEOTIDE SEQUENCE [LARGE SCALE GENOMIC DNA]</scope>
</reference>
<evidence type="ECO:0000313" key="3">
    <source>
        <dbReference type="Proteomes" id="UP001189429"/>
    </source>
</evidence>
<organism evidence="2 3">
    <name type="scientific">Prorocentrum cordatum</name>
    <dbReference type="NCBI Taxonomy" id="2364126"/>
    <lineage>
        <taxon>Eukaryota</taxon>
        <taxon>Sar</taxon>
        <taxon>Alveolata</taxon>
        <taxon>Dinophyceae</taxon>
        <taxon>Prorocentrales</taxon>
        <taxon>Prorocentraceae</taxon>
        <taxon>Prorocentrum</taxon>
    </lineage>
</organism>
<evidence type="ECO:0000256" key="1">
    <source>
        <dbReference type="SAM" id="MobiDB-lite"/>
    </source>
</evidence>
<gene>
    <name evidence="2" type="ORF">PCOR1329_LOCUS77872</name>
</gene>
<keyword evidence="3" id="KW-1185">Reference proteome</keyword>
<dbReference type="Proteomes" id="UP001189429">
    <property type="component" value="Unassembled WGS sequence"/>
</dbReference>
<dbReference type="EMBL" id="CAUYUJ010020815">
    <property type="protein sequence ID" value="CAK0900649.1"/>
    <property type="molecule type" value="Genomic_DNA"/>
</dbReference>
<comment type="caution">
    <text evidence="2">The sequence shown here is derived from an EMBL/GenBank/DDBJ whole genome shotgun (WGS) entry which is preliminary data.</text>
</comment>
<protein>
    <submittedName>
        <fullName evidence="2">Uncharacterized protein</fullName>
    </submittedName>
</protein>